<evidence type="ECO:0000256" key="18">
    <source>
        <dbReference type="SAM" id="Phobius"/>
    </source>
</evidence>
<feature type="transmembrane region" description="Helical" evidence="18">
    <location>
        <begin position="171"/>
        <end position="192"/>
    </location>
</feature>
<comment type="subunit">
    <text evidence="14">At low DSF concentrations, interacts with RpfF.</text>
</comment>
<feature type="transmembrane region" description="Helical" evidence="18">
    <location>
        <begin position="139"/>
        <end position="159"/>
    </location>
</feature>
<dbReference type="InterPro" id="IPR036641">
    <property type="entry name" value="HPT_dom_sf"/>
</dbReference>
<dbReference type="InterPro" id="IPR004358">
    <property type="entry name" value="Sig_transdc_His_kin-like_C"/>
</dbReference>
<dbReference type="SMART" id="SM00448">
    <property type="entry name" value="REC"/>
    <property type="match status" value="1"/>
</dbReference>
<dbReference type="InterPro" id="IPR003594">
    <property type="entry name" value="HATPase_dom"/>
</dbReference>
<dbReference type="GO" id="GO:0005886">
    <property type="term" value="C:plasma membrane"/>
    <property type="evidence" value="ECO:0007669"/>
    <property type="project" value="UniProtKB-SubCell"/>
</dbReference>
<dbReference type="EC" id="2.7.13.3" evidence="3"/>
<dbReference type="OrthoDB" id="9761634at2"/>
<evidence type="ECO:0000256" key="7">
    <source>
        <dbReference type="ARBA" id="ARBA00022692"/>
    </source>
</evidence>
<evidence type="ECO:0000256" key="15">
    <source>
        <dbReference type="ARBA" id="ARBA00068150"/>
    </source>
</evidence>
<evidence type="ECO:0000256" key="9">
    <source>
        <dbReference type="ARBA" id="ARBA00022777"/>
    </source>
</evidence>
<dbReference type="Pfam" id="PF02518">
    <property type="entry name" value="HATPase_c"/>
    <property type="match status" value="1"/>
</dbReference>
<dbReference type="PROSITE" id="PS50110">
    <property type="entry name" value="RESPONSE_REGULATORY"/>
    <property type="match status" value="1"/>
</dbReference>
<dbReference type="InterPro" id="IPR031621">
    <property type="entry name" value="HisKA_7TM"/>
</dbReference>
<comment type="subcellular location">
    <subcellularLocation>
        <location evidence="2">Cell membrane</location>
        <topology evidence="2">Multi-pass membrane protein</topology>
    </subcellularLocation>
</comment>
<dbReference type="EMBL" id="CP001843">
    <property type="protein sequence ID" value="AEF85638.1"/>
    <property type="molecule type" value="Genomic_DNA"/>
</dbReference>
<keyword evidence="22" id="KW-1185">Reference proteome</keyword>
<feature type="modified residue" description="4-aspartylphosphate" evidence="16">
    <location>
        <position position="689"/>
    </location>
</feature>
<dbReference type="CDD" id="cd16922">
    <property type="entry name" value="HATPase_EvgS-ArcB-TorS-like"/>
    <property type="match status" value="1"/>
</dbReference>
<dbReference type="InterPro" id="IPR011006">
    <property type="entry name" value="CheY-like_superfamily"/>
</dbReference>
<evidence type="ECO:0000259" key="19">
    <source>
        <dbReference type="PROSITE" id="PS50109"/>
    </source>
</evidence>
<dbReference type="PRINTS" id="PR00344">
    <property type="entry name" value="BCTRLSENSOR"/>
</dbReference>
<organism evidence="21 22">
    <name type="scientific">Treponema primitia (strain ATCC BAA-887 / DSM 12427 / ZAS-2)</name>
    <dbReference type="NCBI Taxonomy" id="545694"/>
    <lineage>
        <taxon>Bacteria</taxon>
        <taxon>Pseudomonadati</taxon>
        <taxon>Spirochaetota</taxon>
        <taxon>Spirochaetia</taxon>
        <taxon>Spirochaetales</taxon>
        <taxon>Treponemataceae</taxon>
        <taxon>Treponema</taxon>
    </lineage>
</organism>
<evidence type="ECO:0000256" key="3">
    <source>
        <dbReference type="ARBA" id="ARBA00012438"/>
    </source>
</evidence>
<protein>
    <recommendedName>
        <fullName evidence="15">Sensory/regulatory protein RpfC</fullName>
        <ecNumber evidence="3">2.7.13.3</ecNumber>
    </recommendedName>
</protein>
<dbReference type="SMART" id="SM00387">
    <property type="entry name" value="HATPase_c"/>
    <property type="match status" value="1"/>
</dbReference>
<evidence type="ECO:0000313" key="22">
    <source>
        <dbReference type="Proteomes" id="UP000009223"/>
    </source>
</evidence>
<evidence type="ECO:0000313" key="21">
    <source>
        <dbReference type="EMBL" id="AEF85638.1"/>
    </source>
</evidence>
<feature type="transmembrane region" description="Helical" evidence="18">
    <location>
        <begin position="6"/>
        <end position="26"/>
    </location>
</feature>
<keyword evidence="7 18" id="KW-0812">Transmembrane</keyword>
<evidence type="ECO:0000256" key="4">
    <source>
        <dbReference type="ARBA" id="ARBA00022475"/>
    </source>
</evidence>
<dbReference type="PANTHER" id="PTHR45339:SF1">
    <property type="entry name" value="HYBRID SIGNAL TRANSDUCTION HISTIDINE KINASE J"/>
    <property type="match status" value="1"/>
</dbReference>
<dbReference type="InterPro" id="IPR036890">
    <property type="entry name" value="HATPase_C_sf"/>
</dbReference>
<dbReference type="eggNOG" id="COG0642">
    <property type="taxonomic scope" value="Bacteria"/>
</dbReference>
<keyword evidence="10" id="KW-0067">ATP-binding</keyword>
<evidence type="ECO:0000256" key="1">
    <source>
        <dbReference type="ARBA" id="ARBA00000085"/>
    </source>
</evidence>
<dbReference type="Gene3D" id="3.30.565.10">
    <property type="entry name" value="Histidine kinase-like ATPase, C-terminal domain"/>
    <property type="match status" value="1"/>
</dbReference>
<keyword evidence="12" id="KW-0902">Two-component regulatory system</keyword>
<dbReference type="SMART" id="SM00388">
    <property type="entry name" value="HisKA"/>
    <property type="match status" value="1"/>
</dbReference>
<dbReference type="Gene3D" id="1.10.287.130">
    <property type="match status" value="1"/>
</dbReference>
<feature type="transmembrane region" description="Helical" evidence="18">
    <location>
        <begin position="102"/>
        <end position="119"/>
    </location>
</feature>
<dbReference type="InterPro" id="IPR001789">
    <property type="entry name" value="Sig_transdc_resp-reg_receiver"/>
</dbReference>
<evidence type="ECO:0000256" key="14">
    <source>
        <dbReference type="ARBA" id="ARBA00064003"/>
    </source>
</evidence>
<dbReference type="SUPFAM" id="SSF55874">
    <property type="entry name" value="ATPase domain of HSP90 chaperone/DNA topoisomerase II/histidine kinase"/>
    <property type="match status" value="1"/>
</dbReference>
<keyword evidence="8" id="KW-0547">Nucleotide-binding</keyword>
<dbReference type="KEGG" id="tpi:TREPR_3504"/>
<dbReference type="CDD" id="cd00082">
    <property type="entry name" value="HisKA"/>
    <property type="match status" value="1"/>
</dbReference>
<dbReference type="Gene3D" id="1.20.120.160">
    <property type="entry name" value="HPT domain"/>
    <property type="match status" value="1"/>
</dbReference>
<dbReference type="FunFam" id="1.10.287.130:FF:000002">
    <property type="entry name" value="Two-component osmosensing histidine kinase"/>
    <property type="match status" value="1"/>
</dbReference>
<dbReference type="GO" id="GO:0005524">
    <property type="term" value="F:ATP binding"/>
    <property type="evidence" value="ECO:0007669"/>
    <property type="project" value="UniProtKB-KW"/>
</dbReference>
<keyword evidence="13 18" id="KW-0472">Membrane</keyword>
<dbReference type="FunFam" id="3.30.565.10:FF:000010">
    <property type="entry name" value="Sensor histidine kinase RcsC"/>
    <property type="match status" value="1"/>
</dbReference>
<keyword evidence="11 18" id="KW-1133">Transmembrane helix</keyword>
<dbReference type="Pfam" id="PF00512">
    <property type="entry name" value="HisKA"/>
    <property type="match status" value="1"/>
</dbReference>
<dbReference type="HOGENOM" id="CLU_000445_114_21_12"/>
<evidence type="ECO:0000256" key="2">
    <source>
        <dbReference type="ARBA" id="ARBA00004651"/>
    </source>
</evidence>
<dbReference type="GO" id="GO:0000155">
    <property type="term" value="F:phosphorelay sensor kinase activity"/>
    <property type="evidence" value="ECO:0007669"/>
    <property type="project" value="InterPro"/>
</dbReference>
<dbReference type="SUPFAM" id="SSF52172">
    <property type="entry name" value="CheY-like"/>
    <property type="match status" value="1"/>
</dbReference>
<reference evidence="21 22" key="2">
    <citation type="journal article" date="2011" name="ISME J.">
        <title>RNA-seq reveals cooperative metabolic interactions between two termite-gut spirochete species in co-culture.</title>
        <authorList>
            <person name="Rosenthal A.Z."/>
            <person name="Matson E.G."/>
            <person name="Eldar A."/>
            <person name="Leadbetter J.R."/>
        </authorList>
    </citation>
    <scope>NUCLEOTIDE SEQUENCE [LARGE SCALE GENOMIC DNA]</scope>
    <source>
        <strain evidence="22">ATCC BAA-887 / DSM 12427 / ZAS-2</strain>
    </source>
</reference>
<evidence type="ECO:0000259" key="20">
    <source>
        <dbReference type="PROSITE" id="PS50110"/>
    </source>
</evidence>
<proteinExistence type="predicted"/>
<dbReference type="Pfam" id="PF00072">
    <property type="entry name" value="Response_reg"/>
    <property type="match status" value="1"/>
</dbReference>
<dbReference type="Proteomes" id="UP000009223">
    <property type="component" value="Chromosome"/>
</dbReference>
<keyword evidence="6" id="KW-0808">Transferase</keyword>
<dbReference type="Gene3D" id="3.40.50.2300">
    <property type="match status" value="1"/>
</dbReference>
<feature type="coiled-coil region" evidence="17">
    <location>
        <begin position="342"/>
        <end position="376"/>
    </location>
</feature>
<dbReference type="SUPFAM" id="SSF47226">
    <property type="entry name" value="Histidine-containing phosphotransfer domain, HPT domain"/>
    <property type="match status" value="1"/>
</dbReference>
<evidence type="ECO:0000256" key="11">
    <source>
        <dbReference type="ARBA" id="ARBA00022989"/>
    </source>
</evidence>
<dbReference type="InterPro" id="IPR036097">
    <property type="entry name" value="HisK_dim/P_sf"/>
</dbReference>
<dbReference type="PANTHER" id="PTHR45339">
    <property type="entry name" value="HYBRID SIGNAL TRANSDUCTION HISTIDINE KINASE J"/>
    <property type="match status" value="1"/>
</dbReference>
<evidence type="ECO:0000256" key="16">
    <source>
        <dbReference type="PROSITE-ProRule" id="PRU00169"/>
    </source>
</evidence>
<accession>F5YIW9</accession>
<feature type="transmembrane region" description="Helical" evidence="18">
    <location>
        <begin position="38"/>
        <end position="56"/>
    </location>
</feature>
<dbReference type="RefSeq" id="WP_015706790.1">
    <property type="nucleotide sequence ID" value="NC_015578.1"/>
</dbReference>
<reference evidence="22" key="1">
    <citation type="submission" date="2009-12" db="EMBL/GenBank/DDBJ databases">
        <title>Complete sequence of Treponema primitia strain ZAS-2.</title>
        <authorList>
            <person name="Tetu S.G."/>
            <person name="Matson E."/>
            <person name="Ren Q."/>
            <person name="Seshadri R."/>
            <person name="Elbourne L."/>
            <person name="Hassan K.A."/>
            <person name="Durkin A."/>
            <person name="Radune D."/>
            <person name="Mohamoud Y."/>
            <person name="Shay R."/>
            <person name="Jin S."/>
            <person name="Zhang X."/>
            <person name="Lucey K."/>
            <person name="Ballor N.R."/>
            <person name="Ottesen E."/>
            <person name="Rosenthal R."/>
            <person name="Allen A."/>
            <person name="Leadbetter J.R."/>
            <person name="Paulsen I.T."/>
        </authorList>
    </citation>
    <scope>NUCLEOTIDE SEQUENCE [LARGE SCALE GENOMIC DNA]</scope>
    <source>
        <strain evidence="22">ATCC BAA-887 / DSM 12427 / ZAS-2</strain>
    </source>
</reference>
<evidence type="ECO:0000256" key="5">
    <source>
        <dbReference type="ARBA" id="ARBA00022553"/>
    </source>
</evidence>
<evidence type="ECO:0000256" key="6">
    <source>
        <dbReference type="ARBA" id="ARBA00022679"/>
    </source>
</evidence>
<dbReference type="InterPro" id="IPR005467">
    <property type="entry name" value="His_kinase_dom"/>
</dbReference>
<dbReference type="CDD" id="cd17546">
    <property type="entry name" value="REC_hyHK_CKI1_RcsC-like"/>
    <property type="match status" value="1"/>
</dbReference>
<dbReference type="STRING" id="545694.TREPR_3504"/>
<name>F5YIW9_TREPZ</name>
<gene>
    <name evidence="21" type="ordered locus">TREPR_3504</name>
</gene>
<dbReference type="PROSITE" id="PS50109">
    <property type="entry name" value="HIS_KIN"/>
    <property type="match status" value="1"/>
</dbReference>
<dbReference type="Pfam" id="PF16927">
    <property type="entry name" value="HisKA_7TM"/>
    <property type="match status" value="1"/>
</dbReference>
<keyword evidence="5 16" id="KW-0597">Phosphoprotein</keyword>
<keyword evidence="17" id="KW-0175">Coiled coil</keyword>
<dbReference type="SUPFAM" id="SSF47384">
    <property type="entry name" value="Homodimeric domain of signal transducing histidine kinase"/>
    <property type="match status" value="1"/>
</dbReference>
<dbReference type="InterPro" id="IPR003661">
    <property type="entry name" value="HisK_dim/P_dom"/>
</dbReference>
<evidence type="ECO:0000256" key="17">
    <source>
        <dbReference type="SAM" id="Coils"/>
    </source>
</evidence>
<feature type="domain" description="Response regulatory" evidence="20">
    <location>
        <begin position="638"/>
        <end position="759"/>
    </location>
</feature>
<comment type="catalytic activity">
    <reaction evidence="1">
        <text>ATP + protein L-histidine = ADP + protein N-phospho-L-histidine.</text>
        <dbReference type="EC" id="2.7.13.3"/>
    </reaction>
</comment>
<keyword evidence="4" id="KW-1003">Cell membrane</keyword>
<evidence type="ECO:0000256" key="8">
    <source>
        <dbReference type="ARBA" id="ARBA00022741"/>
    </source>
</evidence>
<evidence type="ECO:0000256" key="13">
    <source>
        <dbReference type="ARBA" id="ARBA00023136"/>
    </source>
</evidence>
<keyword evidence="9 21" id="KW-0418">Kinase</keyword>
<feature type="transmembrane region" description="Helical" evidence="18">
    <location>
        <begin position="62"/>
        <end position="82"/>
    </location>
</feature>
<dbReference type="AlphaFoldDB" id="F5YIW9"/>
<feature type="domain" description="Histidine kinase" evidence="19">
    <location>
        <begin position="376"/>
        <end position="599"/>
    </location>
</feature>
<evidence type="ECO:0000256" key="10">
    <source>
        <dbReference type="ARBA" id="ARBA00022840"/>
    </source>
</evidence>
<evidence type="ECO:0000256" key="12">
    <source>
        <dbReference type="ARBA" id="ARBA00023012"/>
    </source>
</evidence>
<sequence>MVGTILIFFLFIVIFFAIAYILALLWFTDKRNRRMKGLFALGASTALWLFFNAIDIVTRGELFPFVFTLRSIALAVNPYCVLWFARGLTDIKLFKSKPVSRLNFLVPVIDCIVILTNPLHWRYYGNYDYPRPEYAGGFWIHYAFMALAWVVGISLLLHNVVKTAPKASHKLLLTLATVAPLILNILFTGRIFGMNYDIVPLSYFVMFIAFALLSNPMEQFSIQTMAISNILSSHTDFYLVINSNNAVIDTNMTHERLSVPIELVPGKIDTASVISQIYPLTVNMEPATFFTDLTDFSKPFQGGEITIRTPKGDRTFTTSREELYEGKRFYGYTMIFSDVSAYRFMIKEINEQKVRLEELKKAAEAASEAKSSFLANMSHEMRTPMNAIIGLSELELDKETDEINTEARENLEKIYSSGVTLLGIINDILDISKIESGRFELVPVEYDIPSLINDTITLNIVRIGSKPIILKLDIDETLPGKLLGDELRIKQIFNNLLSNAFKYTTEGSVTLGISSEREGDFVRLKVKVKDTGIGIKHEDIEKLFHDYQQVDTKSNRKIEGTGLGLSITKRMIEMMGGTITVESEYGKGSTFSLTLLQGFVSETPIGQIVAGRLRDFKYSVSRHERNKNLIRAYIPYAKVLVVDDVATNLDVAKGMLKPYGMTVDCVSSGPKAIDLIRAGELRYNAIFMDHMMPDMDGIEATRIIRSEIDGEYAKTVPIIALTANAIMGNEEMFLSNGFQAFLSKPIDIMRLNEVINHWVRDKDKEKELRLEQGEPATAPEPTVGNTANPAAKLLADKNIPGLDIDKAIERFGGEEGYIETLRSYAVHTPALLDTLRIPGALGDYAITVHGIKGSSYGICADPLGKLAEELELAAKAGDKNFVETHTETFIHQGETLIRDLNALLQALGEENKKPLKPEPDQNVLDRIREAAENYNIGALDNALEELEQYSYESDQDLVPWLREQSNQSEFETIKKRLEKQKEDNNGN</sequence>